<organism evidence="1 2">
    <name type="scientific">Arabis nemorensis</name>
    <dbReference type="NCBI Taxonomy" id="586526"/>
    <lineage>
        <taxon>Eukaryota</taxon>
        <taxon>Viridiplantae</taxon>
        <taxon>Streptophyta</taxon>
        <taxon>Embryophyta</taxon>
        <taxon>Tracheophyta</taxon>
        <taxon>Spermatophyta</taxon>
        <taxon>Magnoliopsida</taxon>
        <taxon>eudicotyledons</taxon>
        <taxon>Gunneridae</taxon>
        <taxon>Pentapetalae</taxon>
        <taxon>rosids</taxon>
        <taxon>malvids</taxon>
        <taxon>Brassicales</taxon>
        <taxon>Brassicaceae</taxon>
        <taxon>Arabideae</taxon>
        <taxon>Arabis</taxon>
    </lineage>
</organism>
<comment type="caution">
    <text evidence="1">The sequence shown here is derived from an EMBL/GenBank/DDBJ whole genome shotgun (WGS) entry which is preliminary data.</text>
</comment>
<name>A0A565BEN2_9BRAS</name>
<accession>A0A565BEN2</accession>
<evidence type="ECO:0000313" key="2">
    <source>
        <dbReference type="Proteomes" id="UP000489600"/>
    </source>
</evidence>
<proteinExistence type="predicted"/>
<dbReference type="AlphaFoldDB" id="A0A565BEN2"/>
<sequence>MLSTQEGTIASPVETKVVVAEYCMTRSCSCGGLFLDHDCDVHHDQSCSDSHNRSCCCTAVVAEVVAEAVAEAVGHVTDSKTRRAH</sequence>
<dbReference type="Proteomes" id="UP000489600">
    <property type="component" value="Unassembled WGS sequence"/>
</dbReference>
<dbReference type="EMBL" id="CABITT030000004">
    <property type="protein sequence ID" value="VVB00068.1"/>
    <property type="molecule type" value="Genomic_DNA"/>
</dbReference>
<reference evidence="1" key="1">
    <citation type="submission" date="2019-07" db="EMBL/GenBank/DDBJ databases">
        <authorList>
            <person name="Dittberner H."/>
        </authorList>
    </citation>
    <scope>NUCLEOTIDE SEQUENCE [LARGE SCALE GENOMIC DNA]</scope>
</reference>
<protein>
    <submittedName>
        <fullName evidence="1">Uncharacterized protein</fullName>
    </submittedName>
</protein>
<evidence type="ECO:0000313" key="1">
    <source>
        <dbReference type="EMBL" id="VVB00068.1"/>
    </source>
</evidence>
<keyword evidence="2" id="KW-1185">Reference proteome</keyword>
<gene>
    <name evidence="1" type="ORF">ANE_LOCUS10512</name>
</gene>